<dbReference type="EMBL" id="FRAW01000053">
    <property type="protein sequence ID" value="SHL25360.1"/>
    <property type="molecule type" value="Genomic_DNA"/>
</dbReference>
<gene>
    <name evidence="1" type="ORF">SAMN05720469_1533</name>
</gene>
<protein>
    <submittedName>
        <fullName evidence="1">Uncharacterized protein</fullName>
    </submittedName>
</protein>
<keyword evidence="2" id="KW-1185">Reference proteome</keyword>
<dbReference type="AlphaFoldDB" id="A0A1M6Z4M9"/>
<accession>A0A1M6Z4M9</accession>
<evidence type="ECO:0000313" key="2">
    <source>
        <dbReference type="Proteomes" id="UP000184275"/>
    </source>
</evidence>
<name>A0A1M6Z4M9_9BACT</name>
<organism evidence="1 2">
    <name type="scientific">Fibrobacter intestinalis</name>
    <dbReference type="NCBI Taxonomy" id="28122"/>
    <lineage>
        <taxon>Bacteria</taxon>
        <taxon>Pseudomonadati</taxon>
        <taxon>Fibrobacterota</taxon>
        <taxon>Fibrobacteria</taxon>
        <taxon>Fibrobacterales</taxon>
        <taxon>Fibrobacteraceae</taxon>
        <taxon>Fibrobacter</taxon>
    </lineage>
</organism>
<evidence type="ECO:0000313" key="1">
    <source>
        <dbReference type="EMBL" id="SHL25360.1"/>
    </source>
</evidence>
<proteinExistence type="predicted"/>
<sequence>MISEGLLTAPPIARPRQVGKSSTIREFGKSFRYFAEVNFEFSNYSPLPTS</sequence>
<reference evidence="2" key="1">
    <citation type="submission" date="2016-11" db="EMBL/GenBank/DDBJ databases">
        <authorList>
            <person name="Varghese N."/>
            <person name="Submissions S."/>
        </authorList>
    </citation>
    <scope>NUCLEOTIDE SEQUENCE [LARGE SCALE GENOMIC DNA]</scope>
    <source>
        <strain evidence="2">UWOS</strain>
    </source>
</reference>
<dbReference type="Proteomes" id="UP000184275">
    <property type="component" value="Unassembled WGS sequence"/>
</dbReference>